<sequence length="718" mass="78500">MRAIASLLAAASVAAFTTTAAYAEDAADSPSTENSQASEILVLGQGNAPVTLGKSEQTIRELPQSVTVVSREQINLTNSDTLDDVLLQTPGLTLFGANEATYYARGFEIDTLQFDGVAIDPYSAAMTSPDTAIIERVEVLRGAAGLWQGAGSFGGAINLVRKHAQASGAYARATVDTEGAYRFEGDVSAALDSEGRFRVRAVGVYDKDNSFIDYVGGEKWLAYGAIDADLTPSTTLSAAISYQDTDDTPFPDYLPRYTNGDPLDVPRDTFLGATWNRRSVETTQLFGELTQRFGENWKLHIGINHIDSDRDSKTLQANGAVDPNNDLTNGRISRNVLSTKQTSIDANINGTFELFGREQEIQFGGNWRKLDDNLLNGSVVYGGINVETFDPAAVVEPDVDADLGLEATVTKQYGMFAALRLSPVDRLHVVLGGRLSWFETVYDFVYLPLPGVIDDHQEYKASSKFTPYAGLTYDITDSLSLYASYAEAFQPQNAQYKEGGFLPAITGENYEGGIKGSFLGDRLIASAAYFRVEQVNRAQEDPTFTCFEAYLADTPNRCYLPGGAVRSQGVELEISGRPMPNWLITGGYTYTDTKYLRDRDENGDPTADEGLAFASFTPKHMLRLWTNYRFEGPLSALSIGGSVNYQSKWTQSNFATYSQKGYALVDLYAGYDITPNLTLSANVTNLFDQTYFQSISSTAYGNRYGAPRTAMFTLRGKF</sequence>
<dbReference type="InterPro" id="IPR012910">
    <property type="entry name" value="Plug_dom"/>
</dbReference>
<dbReference type="AlphaFoldDB" id="A0AAJ6BP27"/>
<dbReference type="PANTHER" id="PTHR32552:SF74">
    <property type="entry name" value="HYDROXAMATE SIDEROPHORE RECEPTOR FHUE"/>
    <property type="match status" value="1"/>
</dbReference>
<feature type="chain" id="PRO_5042516578" evidence="17">
    <location>
        <begin position="24"/>
        <end position="718"/>
    </location>
</feature>
<feature type="domain" description="TonB-dependent receptor plug" evidence="19">
    <location>
        <begin position="59"/>
        <end position="156"/>
    </location>
</feature>
<feature type="signal peptide" evidence="17">
    <location>
        <begin position="1"/>
        <end position="23"/>
    </location>
</feature>
<dbReference type="GO" id="GO:0015344">
    <property type="term" value="F:siderophore uptake transmembrane transporter activity"/>
    <property type="evidence" value="ECO:0007669"/>
    <property type="project" value="TreeGrafter"/>
</dbReference>
<dbReference type="InterPro" id="IPR039426">
    <property type="entry name" value="TonB-dep_rcpt-like"/>
</dbReference>
<keyword evidence="3 14" id="KW-0813">Transport</keyword>
<evidence type="ECO:0000256" key="13">
    <source>
        <dbReference type="ARBA" id="ARBA00023237"/>
    </source>
</evidence>
<reference evidence="20" key="1">
    <citation type="submission" date="2023-03" db="EMBL/GenBank/DDBJ databases">
        <title>Andean soil-derived lignocellulolytic bacterial consortium as a source of novel taxa and putative plastic-active enzymes.</title>
        <authorList>
            <person name="Diaz-Garcia L."/>
            <person name="Chuvochina M."/>
            <person name="Feuerriegel G."/>
            <person name="Bunk B."/>
            <person name="Sproer C."/>
            <person name="Streit W.R."/>
            <person name="Rodriguez L.M."/>
            <person name="Overmann J."/>
            <person name="Jimenez D.J."/>
        </authorList>
    </citation>
    <scope>NUCLEOTIDE SEQUENCE</scope>
    <source>
        <strain evidence="20">MAG 26</strain>
    </source>
</reference>
<evidence type="ECO:0000256" key="15">
    <source>
        <dbReference type="PROSITE-ProRule" id="PRU10144"/>
    </source>
</evidence>
<proteinExistence type="inferred from homology"/>
<evidence type="ECO:0000256" key="14">
    <source>
        <dbReference type="PROSITE-ProRule" id="PRU01360"/>
    </source>
</evidence>
<dbReference type="EMBL" id="CP119316">
    <property type="protein sequence ID" value="WEK45970.1"/>
    <property type="molecule type" value="Genomic_DNA"/>
</dbReference>
<evidence type="ECO:0000256" key="11">
    <source>
        <dbReference type="ARBA" id="ARBA00023136"/>
    </source>
</evidence>
<dbReference type="Gene3D" id="2.170.130.10">
    <property type="entry name" value="TonB-dependent receptor, plug domain"/>
    <property type="match status" value="1"/>
</dbReference>
<dbReference type="InterPro" id="IPR000531">
    <property type="entry name" value="Beta-barrel_TonB"/>
</dbReference>
<evidence type="ECO:0000256" key="6">
    <source>
        <dbReference type="ARBA" id="ARBA00022692"/>
    </source>
</evidence>
<gene>
    <name evidence="20" type="ORF">P0Y56_13165</name>
</gene>
<dbReference type="PROSITE" id="PS52016">
    <property type="entry name" value="TONB_DEPENDENT_REC_3"/>
    <property type="match status" value="1"/>
</dbReference>
<keyword evidence="7 17" id="KW-0732">Signal</keyword>
<evidence type="ECO:0000256" key="4">
    <source>
        <dbReference type="ARBA" id="ARBA00022452"/>
    </source>
</evidence>
<dbReference type="CDD" id="cd01347">
    <property type="entry name" value="ligand_gated_channel"/>
    <property type="match status" value="1"/>
</dbReference>
<evidence type="ECO:0000256" key="17">
    <source>
        <dbReference type="SAM" id="SignalP"/>
    </source>
</evidence>
<evidence type="ECO:0000256" key="5">
    <source>
        <dbReference type="ARBA" id="ARBA00022496"/>
    </source>
</evidence>
<dbReference type="GO" id="GO:0038023">
    <property type="term" value="F:signaling receptor activity"/>
    <property type="evidence" value="ECO:0007669"/>
    <property type="project" value="InterPro"/>
</dbReference>
<dbReference type="InterPro" id="IPR010917">
    <property type="entry name" value="TonB_rcpt_CS"/>
</dbReference>
<evidence type="ECO:0000256" key="7">
    <source>
        <dbReference type="ARBA" id="ARBA00022729"/>
    </source>
</evidence>
<organism evidence="20 21">
    <name type="scientific">Candidatus Andeanibacterium colombiense</name>
    <dbReference type="NCBI Taxonomy" id="3121345"/>
    <lineage>
        <taxon>Bacteria</taxon>
        <taxon>Pseudomonadati</taxon>
        <taxon>Pseudomonadota</taxon>
        <taxon>Alphaproteobacteria</taxon>
        <taxon>Sphingomonadales</taxon>
        <taxon>Sphingomonadaceae</taxon>
        <taxon>Candidatus Andeanibacterium</taxon>
    </lineage>
</organism>
<keyword evidence="12 20" id="KW-0675">Receptor</keyword>
<keyword evidence="6 14" id="KW-0812">Transmembrane</keyword>
<evidence type="ECO:0000313" key="20">
    <source>
        <dbReference type="EMBL" id="WEK45970.1"/>
    </source>
</evidence>
<keyword evidence="8" id="KW-0408">Iron</keyword>
<dbReference type="PROSITE" id="PS01156">
    <property type="entry name" value="TONB_DEPENDENT_REC_2"/>
    <property type="match status" value="1"/>
</dbReference>
<dbReference type="Proteomes" id="UP001218362">
    <property type="component" value="Chromosome"/>
</dbReference>
<evidence type="ECO:0000256" key="3">
    <source>
        <dbReference type="ARBA" id="ARBA00022448"/>
    </source>
</evidence>
<feature type="domain" description="TonB-dependent receptor-like beta-barrel" evidence="18">
    <location>
        <begin position="333"/>
        <end position="686"/>
    </location>
</feature>
<keyword evidence="10 16" id="KW-0798">TonB box</keyword>
<evidence type="ECO:0000256" key="12">
    <source>
        <dbReference type="ARBA" id="ARBA00023170"/>
    </source>
</evidence>
<comment type="subcellular location">
    <subcellularLocation>
        <location evidence="1 14">Cell outer membrane</location>
        <topology evidence="1 14">Multi-pass membrane protein</topology>
    </subcellularLocation>
</comment>
<evidence type="ECO:0000256" key="8">
    <source>
        <dbReference type="ARBA" id="ARBA00023004"/>
    </source>
</evidence>
<evidence type="ECO:0000259" key="19">
    <source>
        <dbReference type="Pfam" id="PF07715"/>
    </source>
</evidence>
<dbReference type="KEGG" id="acob:P0Y56_13165"/>
<comment type="similarity">
    <text evidence="2 14 16">Belongs to the TonB-dependent receptor family.</text>
</comment>
<keyword evidence="9" id="KW-0406">Ion transport</keyword>
<evidence type="ECO:0000256" key="16">
    <source>
        <dbReference type="RuleBase" id="RU003357"/>
    </source>
</evidence>
<evidence type="ECO:0000256" key="9">
    <source>
        <dbReference type="ARBA" id="ARBA00023065"/>
    </source>
</evidence>
<keyword evidence="11 14" id="KW-0472">Membrane</keyword>
<dbReference type="SUPFAM" id="SSF56935">
    <property type="entry name" value="Porins"/>
    <property type="match status" value="1"/>
</dbReference>
<dbReference type="GO" id="GO:0015891">
    <property type="term" value="P:siderophore transport"/>
    <property type="evidence" value="ECO:0007669"/>
    <property type="project" value="InterPro"/>
</dbReference>
<evidence type="ECO:0000256" key="1">
    <source>
        <dbReference type="ARBA" id="ARBA00004571"/>
    </source>
</evidence>
<dbReference type="GO" id="GO:0009279">
    <property type="term" value="C:cell outer membrane"/>
    <property type="evidence" value="ECO:0007669"/>
    <property type="project" value="UniProtKB-SubCell"/>
</dbReference>
<evidence type="ECO:0000313" key="21">
    <source>
        <dbReference type="Proteomes" id="UP001218362"/>
    </source>
</evidence>
<evidence type="ECO:0000256" key="2">
    <source>
        <dbReference type="ARBA" id="ARBA00009810"/>
    </source>
</evidence>
<dbReference type="Pfam" id="PF00593">
    <property type="entry name" value="TonB_dep_Rec_b-barrel"/>
    <property type="match status" value="1"/>
</dbReference>
<keyword evidence="5" id="KW-0410">Iron transport</keyword>
<dbReference type="InterPro" id="IPR010105">
    <property type="entry name" value="TonB_sidphr_rcpt"/>
</dbReference>
<dbReference type="Pfam" id="PF07715">
    <property type="entry name" value="Plug"/>
    <property type="match status" value="1"/>
</dbReference>
<dbReference type="InterPro" id="IPR036942">
    <property type="entry name" value="Beta-barrel_TonB_sf"/>
</dbReference>
<dbReference type="Gene3D" id="2.40.170.20">
    <property type="entry name" value="TonB-dependent receptor, beta-barrel domain"/>
    <property type="match status" value="1"/>
</dbReference>
<dbReference type="PANTHER" id="PTHR32552">
    <property type="entry name" value="FERRICHROME IRON RECEPTOR-RELATED"/>
    <property type="match status" value="1"/>
</dbReference>
<accession>A0AAJ6BP27</accession>
<feature type="short sequence motif" description="TonB C-terminal box" evidence="15">
    <location>
        <begin position="701"/>
        <end position="718"/>
    </location>
</feature>
<evidence type="ECO:0000256" key="10">
    <source>
        <dbReference type="ARBA" id="ARBA00023077"/>
    </source>
</evidence>
<keyword evidence="13 14" id="KW-0998">Cell outer membrane</keyword>
<protein>
    <submittedName>
        <fullName evidence="20">TonB-dependent siderophore receptor</fullName>
    </submittedName>
</protein>
<dbReference type="NCBIfam" id="TIGR01783">
    <property type="entry name" value="TonB-siderophor"/>
    <property type="match status" value="1"/>
</dbReference>
<dbReference type="InterPro" id="IPR037066">
    <property type="entry name" value="Plug_dom_sf"/>
</dbReference>
<keyword evidence="4 14" id="KW-1134">Transmembrane beta strand</keyword>
<name>A0AAJ6BP27_9SPHN</name>
<evidence type="ECO:0000259" key="18">
    <source>
        <dbReference type="Pfam" id="PF00593"/>
    </source>
</evidence>